<dbReference type="AlphaFoldDB" id="A0A423KFC2"/>
<organism evidence="2 3">
    <name type="scientific">Pseudomonas frederiksbergensis</name>
    <dbReference type="NCBI Taxonomy" id="104087"/>
    <lineage>
        <taxon>Bacteria</taxon>
        <taxon>Pseudomonadati</taxon>
        <taxon>Pseudomonadota</taxon>
        <taxon>Gammaproteobacteria</taxon>
        <taxon>Pseudomonadales</taxon>
        <taxon>Pseudomonadaceae</taxon>
        <taxon>Pseudomonas</taxon>
    </lineage>
</organism>
<reference evidence="2 3" key="1">
    <citation type="submission" date="2016-10" db="EMBL/GenBank/DDBJ databases">
        <title>Comparative genome analysis of multiple Pseudomonas spp. focuses on biocontrol and plant growth promoting traits.</title>
        <authorList>
            <person name="Tao X.-Y."/>
            <person name="Taylor C.G."/>
        </authorList>
    </citation>
    <scope>NUCLEOTIDE SEQUENCE [LARGE SCALE GENOMIC DNA]</scope>
    <source>
        <strain evidence="2 3">39A2</strain>
    </source>
</reference>
<protein>
    <recommendedName>
        <fullName evidence="4">Arginine:ornithine antiporter</fullName>
    </recommendedName>
</protein>
<feature type="transmembrane region" description="Helical" evidence="1">
    <location>
        <begin position="85"/>
        <end position="104"/>
    </location>
</feature>
<comment type="caution">
    <text evidence="2">The sequence shown here is derived from an EMBL/GenBank/DDBJ whole genome shotgun (WGS) entry which is preliminary data.</text>
</comment>
<evidence type="ECO:0000313" key="2">
    <source>
        <dbReference type="EMBL" id="RON51540.1"/>
    </source>
</evidence>
<sequence length="140" mass="16007">MKTGWIFLFWGTMDLFYIARFCYLGFSNGRIPFYSDIQSLVPLSVEHGLVAVLFLLFGLILNISMFFSVYLFFRGSSQAPCLAYAQIPLRLILVVPSLSFVLWFSKSVGVTSAVLMITLLLLSEMLKFLSIFFRGRLRFS</sequence>
<feature type="transmembrane region" description="Helical" evidence="1">
    <location>
        <begin position="49"/>
        <end position="73"/>
    </location>
</feature>
<keyword evidence="1" id="KW-0812">Transmembrane</keyword>
<accession>A0A423KFC2</accession>
<evidence type="ECO:0000256" key="1">
    <source>
        <dbReference type="SAM" id="Phobius"/>
    </source>
</evidence>
<name>A0A423KFC2_9PSED</name>
<feature type="transmembrane region" description="Helical" evidence="1">
    <location>
        <begin position="110"/>
        <end position="133"/>
    </location>
</feature>
<gene>
    <name evidence="2" type="ORF">BK665_16790</name>
</gene>
<dbReference type="EMBL" id="MOBP01000012">
    <property type="protein sequence ID" value="RON51540.1"/>
    <property type="molecule type" value="Genomic_DNA"/>
</dbReference>
<evidence type="ECO:0008006" key="4">
    <source>
        <dbReference type="Google" id="ProtNLM"/>
    </source>
</evidence>
<keyword evidence="1" id="KW-0472">Membrane</keyword>
<dbReference type="Proteomes" id="UP000283627">
    <property type="component" value="Unassembled WGS sequence"/>
</dbReference>
<keyword evidence="1" id="KW-1133">Transmembrane helix</keyword>
<evidence type="ECO:0000313" key="3">
    <source>
        <dbReference type="Proteomes" id="UP000283627"/>
    </source>
</evidence>
<proteinExistence type="predicted"/>
<feature type="transmembrane region" description="Helical" evidence="1">
    <location>
        <begin position="7"/>
        <end position="26"/>
    </location>
</feature>